<organism evidence="1 2">
    <name type="scientific">Streptomyces violascens</name>
    <dbReference type="NCBI Taxonomy" id="67381"/>
    <lineage>
        <taxon>Bacteria</taxon>
        <taxon>Bacillati</taxon>
        <taxon>Actinomycetota</taxon>
        <taxon>Actinomycetes</taxon>
        <taxon>Kitasatosporales</taxon>
        <taxon>Streptomycetaceae</taxon>
        <taxon>Streptomyces</taxon>
    </lineage>
</organism>
<proteinExistence type="predicted"/>
<keyword evidence="2" id="KW-1185">Reference proteome</keyword>
<gene>
    <name evidence="1" type="ORF">Sviol_49520</name>
</gene>
<dbReference type="Proteomes" id="UP001050808">
    <property type="component" value="Unassembled WGS sequence"/>
</dbReference>
<name>A0ABQ3QTB6_9ACTN</name>
<accession>A0ABQ3QTB6</accession>
<evidence type="ECO:0000313" key="1">
    <source>
        <dbReference type="EMBL" id="GHI40544.1"/>
    </source>
</evidence>
<reference evidence="1" key="1">
    <citation type="submission" date="2024-05" db="EMBL/GenBank/DDBJ databases">
        <title>Whole genome shotgun sequence of Streptomyces violascens NBRC 12920.</title>
        <authorList>
            <person name="Komaki H."/>
            <person name="Tamura T."/>
        </authorList>
    </citation>
    <scope>NUCLEOTIDE SEQUENCE</scope>
    <source>
        <strain evidence="1">NBRC 12920</strain>
    </source>
</reference>
<comment type="caution">
    <text evidence="1">The sequence shown here is derived from an EMBL/GenBank/DDBJ whole genome shotgun (WGS) entry which is preliminary data.</text>
</comment>
<protein>
    <submittedName>
        <fullName evidence="1">Uncharacterized protein</fullName>
    </submittedName>
</protein>
<dbReference type="EMBL" id="BNDY01000017">
    <property type="protein sequence ID" value="GHI40544.1"/>
    <property type="molecule type" value="Genomic_DNA"/>
</dbReference>
<sequence length="63" mass="6708">MRTDPLWSTPLAVSVTHLLVKPVGNELVDQLGVGGWGRRVAACAVACPRPRGAGHRHARARVS</sequence>
<evidence type="ECO:0000313" key="2">
    <source>
        <dbReference type="Proteomes" id="UP001050808"/>
    </source>
</evidence>